<evidence type="ECO:0000313" key="10">
    <source>
        <dbReference type="EMBL" id="KAH8101705.1"/>
    </source>
</evidence>
<dbReference type="EMBL" id="JAEVFJ010000011">
    <property type="protein sequence ID" value="KAH8101705.1"/>
    <property type="molecule type" value="Genomic_DNA"/>
</dbReference>
<evidence type="ECO:0000256" key="3">
    <source>
        <dbReference type="ARBA" id="ARBA00022502"/>
    </source>
</evidence>
<dbReference type="OrthoDB" id="17366at2759"/>
<dbReference type="GO" id="GO:0005789">
    <property type="term" value="C:endoplasmic reticulum membrane"/>
    <property type="evidence" value="ECO:0007669"/>
    <property type="project" value="UniProtKB-SubCell"/>
</dbReference>
<evidence type="ECO:0000256" key="5">
    <source>
        <dbReference type="ARBA" id="ARBA00022824"/>
    </source>
</evidence>
<comment type="pathway">
    <text evidence="2">Glycolipid biosynthesis; glycosylphosphatidylinositol-anchor biosynthesis.</text>
</comment>
<feature type="region of interest" description="Disordered" evidence="8">
    <location>
        <begin position="310"/>
        <end position="333"/>
    </location>
</feature>
<dbReference type="AlphaFoldDB" id="A0A8K0UQ95"/>
<keyword evidence="3" id="KW-0337">GPI-anchor biosynthesis</keyword>
<dbReference type="InterPro" id="IPR009580">
    <property type="entry name" value="GPI_biosynthesis_protein_Pig-F"/>
</dbReference>
<comment type="subcellular location">
    <subcellularLocation>
        <location evidence="1">Endoplasmic reticulum membrane</location>
        <topology evidence="1">Multi-pass membrane protein</topology>
    </subcellularLocation>
</comment>
<evidence type="ECO:0000313" key="11">
    <source>
        <dbReference type="Proteomes" id="UP000813824"/>
    </source>
</evidence>
<feature type="transmembrane region" description="Helical" evidence="9">
    <location>
        <begin position="280"/>
        <end position="303"/>
    </location>
</feature>
<name>A0A8K0UQ95_9AGAR</name>
<feature type="transmembrane region" description="Helical" evidence="9">
    <location>
        <begin position="104"/>
        <end position="122"/>
    </location>
</feature>
<dbReference type="Proteomes" id="UP000813824">
    <property type="component" value="Unassembled WGS sequence"/>
</dbReference>
<keyword evidence="5" id="KW-0256">Endoplasmic reticulum</keyword>
<evidence type="ECO:0000256" key="8">
    <source>
        <dbReference type="SAM" id="MobiDB-lite"/>
    </source>
</evidence>
<keyword evidence="6 9" id="KW-1133">Transmembrane helix</keyword>
<feature type="transmembrane region" description="Helical" evidence="9">
    <location>
        <begin position="156"/>
        <end position="180"/>
    </location>
</feature>
<keyword evidence="4 9" id="KW-0812">Transmembrane</keyword>
<keyword evidence="7 9" id="KW-0472">Membrane</keyword>
<protein>
    <submittedName>
        <fullName evidence="10">GPI biosynthesis protein family Pig-F-domain-containing protein</fullName>
    </submittedName>
</protein>
<dbReference type="GO" id="GO:0006506">
    <property type="term" value="P:GPI anchor biosynthetic process"/>
    <property type="evidence" value="ECO:0007669"/>
    <property type="project" value="UniProtKB-UniPathway"/>
</dbReference>
<accession>A0A8K0UQ95</accession>
<feature type="transmembrane region" description="Helical" evidence="9">
    <location>
        <begin position="43"/>
        <end position="64"/>
    </location>
</feature>
<organism evidence="10 11">
    <name type="scientific">Cristinia sonorae</name>
    <dbReference type="NCBI Taxonomy" id="1940300"/>
    <lineage>
        <taxon>Eukaryota</taxon>
        <taxon>Fungi</taxon>
        <taxon>Dikarya</taxon>
        <taxon>Basidiomycota</taxon>
        <taxon>Agaricomycotina</taxon>
        <taxon>Agaricomycetes</taxon>
        <taxon>Agaricomycetidae</taxon>
        <taxon>Agaricales</taxon>
        <taxon>Pleurotineae</taxon>
        <taxon>Stephanosporaceae</taxon>
        <taxon>Cristinia</taxon>
    </lineage>
</organism>
<evidence type="ECO:0000256" key="2">
    <source>
        <dbReference type="ARBA" id="ARBA00004687"/>
    </source>
</evidence>
<evidence type="ECO:0000256" key="7">
    <source>
        <dbReference type="ARBA" id="ARBA00023136"/>
    </source>
</evidence>
<feature type="region of interest" description="Disordered" evidence="8">
    <location>
        <begin position="1"/>
        <end position="37"/>
    </location>
</feature>
<dbReference type="Pfam" id="PF06699">
    <property type="entry name" value="PIG-F"/>
    <property type="match status" value="1"/>
</dbReference>
<reference evidence="10" key="1">
    <citation type="journal article" date="2021" name="New Phytol.">
        <title>Evolutionary innovations through gain and loss of genes in the ectomycorrhizal Boletales.</title>
        <authorList>
            <person name="Wu G."/>
            <person name="Miyauchi S."/>
            <person name="Morin E."/>
            <person name="Kuo A."/>
            <person name="Drula E."/>
            <person name="Varga T."/>
            <person name="Kohler A."/>
            <person name="Feng B."/>
            <person name="Cao Y."/>
            <person name="Lipzen A."/>
            <person name="Daum C."/>
            <person name="Hundley H."/>
            <person name="Pangilinan J."/>
            <person name="Johnson J."/>
            <person name="Barry K."/>
            <person name="LaButti K."/>
            <person name="Ng V."/>
            <person name="Ahrendt S."/>
            <person name="Min B."/>
            <person name="Choi I.G."/>
            <person name="Park H."/>
            <person name="Plett J.M."/>
            <person name="Magnuson J."/>
            <person name="Spatafora J.W."/>
            <person name="Nagy L.G."/>
            <person name="Henrissat B."/>
            <person name="Grigoriev I.V."/>
            <person name="Yang Z.L."/>
            <person name="Xu J."/>
            <person name="Martin F.M."/>
        </authorList>
    </citation>
    <scope>NUCLEOTIDE SEQUENCE</scope>
    <source>
        <strain evidence="10">KKN 215</strain>
    </source>
</reference>
<feature type="transmembrane region" description="Helical" evidence="9">
    <location>
        <begin position="245"/>
        <end position="265"/>
    </location>
</feature>
<proteinExistence type="predicted"/>
<evidence type="ECO:0000256" key="4">
    <source>
        <dbReference type="ARBA" id="ARBA00022692"/>
    </source>
</evidence>
<comment type="caution">
    <text evidence="10">The sequence shown here is derived from an EMBL/GenBank/DDBJ whole genome shotgun (WGS) entry which is preliminary data.</text>
</comment>
<evidence type="ECO:0000256" key="9">
    <source>
        <dbReference type="SAM" id="Phobius"/>
    </source>
</evidence>
<evidence type="ECO:0000256" key="6">
    <source>
        <dbReference type="ARBA" id="ARBA00022989"/>
    </source>
</evidence>
<evidence type="ECO:0000256" key="1">
    <source>
        <dbReference type="ARBA" id="ARBA00004477"/>
    </source>
</evidence>
<feature type="transmembrane region" description="Helical" evidence="9">
    <location>
        <begin position="192"/>
        <end position="209"/>
    </location>
</feature>
<keyword evidence="11" id="KW-1185">Reference proteome</keyword>
<feature type="compositionally biased region" description="Polar residues" evidence="8">
    <location>
        <begin position="310"/>
        <end position="321"/>
    </location>
</feature>
<sequence>MSRNTTPRSTKGTANKTASNESVPTAQPDQRTNNTHSQPFFPFARYTSIVGVHTSLLSFTALFLPRTSLSSLSQGLFLSLNNPSDDSSRDSPPPTLTESPLRTVAWLCAGTFILQIWWAGWVRGWSLDTRDLSKGGAALERTEQKLQRQTWNSGRFAAFKTACLLTAVASFFFAIVALLFGAPVFSHFLQTYLLGLLVALLTVFTPAYTLGAPSFKTDIVSLVTRLTWIRLFAEISPRSPVERAVVYPAVGAFLGCWSGAIPAGLDWEEPWQRWPLTTSYGALGGFVIGSLSAFGVSALENLANFDRQSRVSMSPSGSAHSPQGKGSKKLKSQ</sequence>
<dbReference type="UniPathway" id="UPA00196"/>
<gene>
    <name evidence="10" type="ORF">BXZ70DRAFT_70829</name>
</gene>